<dbReference type="NCBIfam" id="TIGR01973">
    <property type="entry name" value="NuoG"/>
    <property type="match status" value="1"/>
</dbReference>
<comment type="catalytic activity">
    <reaction evidence="12">
        <text>a quinone + NADH + 5 H(+)(in) = a quinol + NAD(+) + 4 H(+)(out)</text>
        <dbReference type="Rhea" id="RHEA:57888"/>
        <dbReference type="ChEBI" id="CHEBI:15378"/>
        <dbReference type="ChEBI" id="CHEBI:24646"/>
        <dbReference type="ChEBI" id="CHEBI:57540"/>
        <dbReference type="ChEBI" id="CHEBI:57945"/>
        <dbReference type="ChEBI" id="CHEBI:132124"/>
    </reaction>
</comment>
<dbReference type="Pfam" id="PF00384">
    <property type="entry name" value="Molybdopterin"/>
    <property type="match status" value="1"/>
</dbReference>
<dbReference type="InterPro" id="IPR054351">
    <property type="entry name" value="NADH_UbQ_OxRdtase_ferredoxin"/>
</dbReference>
<dbReference type="PROSITE" id="PS51839">
    <property type="entry name" value="4FE4S_HC3"/>
    <property type="match status" value="1"/>
</dbReference>
<evidence type="ECO:0000259" key="14">
    <source>
        <dbReference type="PROSITE" id="PS51085"/>
    </source>
</evidence>
<reference evidence="17" key="1">
    <citation type="submission" date="2021-11" db="EMBL/GenBank/DDBJ databases">
        <title>Draft genome sequence of Alcaligenes endophyticus type strain CCUG 75668T.</title>
        <authorList>
            <person name="Salva-Serra F."/>
            <person name="Duran R.E."/>
            <person name="Seeger M."/>
            <person name="Moore E.R.B."/>
            <person name="Jaen-Luchoro D."/>
        </authorList>
    </citation>
    <scope>NUCLEOTIDE SEQUENCE</scope>
    <source>
        <strain evidence="17">CCUG 75668</strain>
    </source>
</reference>
<dbReference type="CDD" id="cd00207">
    <property type="entry name" value="fer2"/>
    <property type="match status" value="1"/>
</dbReference>
<keyword evidence="10" id="KW-0520">NAD</keyword>
<evidence type="ECO:0000259" key="16">
    <source>
        <dbReference type="PROSITE" id="PS51839"/>
    </source>
</evidence>
<keyword evidence="8" id="KW-0408">Iron</keyword>
<feature type="domain" description="2Fe-2S ferredoxin-type" evidence="14">
    <location>
        <begin position="1"/>
        <end position="78"/>
    </location>
</feature>
<dbReference type="PROSITE" id="PS00642">
    <property type="entry name" value="COMPLEX1_75K_2"/>
    <property type="match status" value="1"/>
</dbReference>
<dbReference type="InterPro" id="IPR010228">
    <property type="entry name" value="NADH_UbQ_OxRdtase_Gsu"/>
</dbReference>
<evidence type="ECO:0000256" key="11">
    <source>
        <dbReference type="ARBA" id="ARBA00034078"/>
    </source>
</evidence>
<dbReference type="Gene3D" id="3.40.50.740">
    <property type="match status" value="2"/>
</dbReference>
<comment type="caution">
    <text evidence="17">The sequence shown here is derived from an EMBL/GenBank/DDBJ whole genome shotgun (WGS) entry which is preliminary data.</text>
</comment>
<dbReference type="InterPro" id="IPR019574">
    <property type="entry name" value="NADH_UbQ_OxRdtase_Gsu_4Fe4S-bd"/>
</dbReference>
<dbReference type="SUPFAM" id="SSF53706">
    <property type="entry name" value="Formate dehydrogenase/DMSO reductase, domains 1-3"/>
    <property type="match status" value="1"/>
</dbReference>
<dbReference type="CDD" id="cd02775">
    <property type="entry name" value="MopB_CT"/>
    <property type="match status" value="1"/>
</dbReference>
<dbReference type="CDD" id="cd02772">
    <property type="entry name" value="MopB_NDH-1_NuoG2"/>
    <property type="match status" value="1"/>
</dbReference>
<dbReference type="InterPro" id="IPR050123">
    <property type="entry name" value="Prok_molybdopt-oxidoreductase"/>
</dbReference>
<keyword evidence="6" id="KW-0479">Metal-binding</keyword>
<comment type="cofactor">
    <cofactor evidence="11">
        <name>[2Fe-2S] cluster</name>
        <dbReference type="ChEBI" id="CHEBI:190135"/>
    </cofactor>
</comment>
<evidence type="ECO:0000313" key="17">
    <source>
        <dbReference type="EMBL" id="MDN4120764.1"/>
    </source>
</evidence>
<dbReference type="Gene3D" id="3.10.20.740">
    <property type="match status" value="1"/>
</dbReference>
<comment type="cofactor">
    <cofactor evidence="1">
        <name>[4Fe-4S] cluster</name>
        <dbReference type="ChEBI" id="CHEBI:49883"/>
    </cofactor>
</comment>
<dbReference type="SUPFAM" id="SSF54292">
    <property type="entry name" value="2Fe-2S ferredoxin-like"/>
    <property type="match status" value="1"/>
</dbReference>
<evidence type="ECO:0000256" key="9">
    <source>
        <dbReference type="ARBA" id="ARBA00023014"/>
    </source>
</evidence>
<dbReference type="InterPro" id="IPR006963">
    <property type="entry name" value="Mopterin_OxRdtase_4Fe-4S_dom"/>
</dbReference>
<accession>A0ABT8EHK1</accession>
<dbReference type="PROSITE" id="PS51669">
    <property type="entry name" value="4FE4S_MOW_BIS_MGD"/>
    <property type="match status" value="1"/>
</dbReference>
<feature type="domain" description="4Fe-4S His(Cys)3-ligated-type" evidence="16">
    <location>
        <begin position="78"/>
        <end position="117"/>
    </location>
</feature>
<evidence type="ECO:0000256" key="4">
    <source>
        <dbReference type="ARBA" id="ARBA00022714"/>
    </source>
</evidence>
<dbReference type="InterPro" id="IPR036010">
    <property type="entry name" value="2Fe-2S_ferredoxin-like_sf"/>
</dbReference>
<evidence type="ECO:0000259" key="15">
    <source>
        <dbReference type="PROSITE" id="PS51669"/>
    </source>
</evidence>
<dbReference type="EMBL" id="JAJHNU010000001">
    <property type="protein sequence ID" value="MDN4120764.1"/>
    <property type="molecule type" value="Genomic_DNA"/>
</dbReference>
<evidence type="ECO:0000256" key="10">
    <source>
        <dbReference type="ARBA" id="ARBA00023027"/>
    </source>
</evidence>
<keyword evidence="9" id="KW-0411">Iron-sulfur</keyword>
<evidence type="ECO:0000256" key="6">
    <source>
        <dbReference type="ARBA" id="ARBA00022723"/>
    </source>
</evidence>
<dbReference type="Pfam" id="PF22117">
    <property type="entry name" value="Fer4_Nqo3"/>
    <property type="match status" value="1"/>
</dbReference>
<proteinExistence type="inferred from homology"/>
<dbReference type="InterPro" id="IPR006657">
    <property type="entry name" value="MoPterin_dinucl-bd_dom"/>
</dbReference>
<dbReference type="InterPro" id="IPR006656">
    <property type="entry name" value="Mopterin_OxRdtase"/>
</dbReference>
<dbReference type="Gene3D" id="3.40.228.10">
    <property type="entry name" value="Dimethylsulfoxide Reductase, domain 2"/>
    <property type="match status" value="1"/>
</dbReference>
<dbReference type="Pfam" id="PF01568">
    <property type="entry name" value="Molydop_binding"/>
    <property type="match status" value="1"/>
</dbReference>
<evidence type="ECO:0000313" key="18">
    <source>
        <dbReference type="Proteomes" id="UP001168613"/>
    </source>
</evidence>
<dbReference type="GO" id="GO:0050136">
    <property type="term" value="F:NADH dehydrogenase (quinone) (non-electrogenic) activity"/>
    <property type="evidence" value="ECO:0007669"/>
    <property type="project" value="UniProtKB-EC"/>
</dbReference>
<organism evidence="17 18">
    <name type="scientific">Alcaligenes endophyticus</name>
    <dbReference type="NCBI Taxonomy" id="1929088"/>
    <lineage>
        <taxon>Bacteria</taxon>
        <taxon>Pseudomonadati</taxon>
        <taxon>Pseudomonadota</taxon>
        <taxon>Betaproteobacteria</taxon>
        <taxon>Burkholderiales</taxon>
        <taxon>Alcaligenaceae</taxon>
        <taxon>Alcaligenes</taxon>
    </lineage>
</organism>
<dbReference type="Proteomes" id="UP001168613">
    <property type="component" value="Unassembled WGS sequence"/>
</dbReference>
<evidence type="ECO:0000256" key="1">
    <source>
        <dbReference type="ARBA" id="ARBA00001966"/>
    </source>
</evidence>
<dbReference type="InterPro" id="IPR000283">
    <property type="entry name" value="NADH_UbQ_OxRdtase_75kDa_su_CS"/>
</dbReference>
<protein>
    <submittedName>
        <fullName evidence="17">NADH-quinone oxidoreductase subunit NuoG</fullName>
        <ecNumber evidence="17">1.6.5.9</ecNumber>
    </submittedName>
</protein>
<keyword evidence="3" id="KW-0004">4Fe-4S</keyword>
<dbReference type="EC" id="1.6.5.9" evidence="17"/>
<dbReference type="InterPro" id="IPR001041">
    <property type="entry name" value="2Fe-2S_ferredoxin-type"/>
</dbReference>
<dbReference type="InterPro" id="IPR009010">
    <property type="entry name" value="Asp_de-COase-like_dom_sf"/>
</dbReference>
<dbReference type="Pfam" id="PF10588">
    <property type="entry name" value="NADH-G_4Fe-4S_3"/>
    <property type="match status" value="1"/>
</dbReference>
<keyword evidence="17" id="KW-0560">Oxidoreductase</keyword>
<gene>
    <name evidence="17" type="primary">nuoG</name>
    <name evidence="17" type="ORF">LMS43_05660</name>
</gene>
<dbReference type="RefSeq" id="WP_266124476.1">
    <property type="nucleotide sequence ID" value="NZ_JAJHNU010000001.1"/>
</dbReference>
<name>A0ABT8EHK1_9BURK</name>
<feature type="domain" description="4Fe-4S Mo/W bis-MGD-type" evidence="15">
    <location>
        <begin position="216"/>
        <end position="272"/>
    </location>
</feature>
<evidence type="ECO:0000256" key="13">
    <source>
        <dbReference type="RuleBase" id="RU004523"/>
    </source>
</evidence>
<dbReference type="PANTHER" id="PTHR43105:SF13">
    <property type="entry name" value="NADH-UBIQUINONE OXIDOREDUCTASE 75 KDA SUBUNIT, MITOCHONDRIAL"/>
    <property type="match status" value="1"/>
</dbReference>
<keyword evidence="5" id="KW-0874">Quinone</keyword>
<dbReference type="Gene3D" id="3.30.70.20">
    <property type="match status" value="1"/>
</dbReference>
<keyword evidence="18" id="KW-1185">Reference proteome</keyword>
<dbReference type="Pfam" id="PF13510">
    <property type="entry name" value="Fer2_4"/>
    <property type="match status" value="1"/>
</dbReference>
<dbReference type="PROSITE" id="PS51085">
    <property type="entry name" value="2FE2S_FER_2"/>
    <property type="match status" value="1"/>
</dbReference>
<dbReference type="SMART" id="SM00929">
    <property type="entry name" value="NADH-G_4Fe-4S_3"/>
    <property type="match status" value="1"/>
</dbReference>
<evidence type="ECO:0000256" key="3">
    <source>
        <dbReference type="ARBA" id="ARBA00022485"/>
    </source>
</evidence>
<dbReference type="Pfam" id="PF22151">
    <property type="entry name" value="Fer4_NDSU1"/>
    <property type="match status" value="1"/>
</dbReference>
<dbReference type="PROSITE" id="PS00641">
    <property type="entry name" value="COMPLEX1_75K_1"/>
    <property type="match status" value="1"/>
</dbReference>
<dbReference type="SUPFAM" id="SSF54862">
    <property type="entry name" value="4Fe-4S ferredoxins"/>
    <property type="match status" value="1"/>
</dbReference>
<evidence type="ECO:0000256" key="7">
    <source>
        <dbReference type="ARBA" id="ARBA00022967"/>
    </source>
</evidence>
<dbReference type="Gene3D" id="2.40.40.20">
    <property type="match status" value="1"/>
</dbReference>
<comment type="similarity">
    <text evidence="2 13">Belongs to the complex I 75 kDa subunit family.</text>
</comment>
<sequence length="777" mass="83552">MVELTIDGIKVEAPEGSMVIQAAHNVGVYVPHFCYHKKLSIAANCRMCLVDVEKAPKPLPACATPVTNGMIVHTRSEKAVAAQKSVMEFLLINHPLDCPVCDQGGECQLQDLAVGYGADESRYKEEKRVVAAKSMGPLISTDAMQRCIHCTRCVRTGEEIAGVQEVGMLNRGEHAEITTFIGQAVESELSGNMIDVCPVGALLSKPFRFNARTWELARRRSVSPHDSVGANLVIQAKQDKVLRVVPFENEEVNECWISDRDRFSYEGLYTEDRLTHPMMRDDQGEWREASWSDALQHVVHATNAVREKFGADQLAFIGSPSSTVEELALLARLARALGSENVDFRLRQTDSRLDSVLSGTPWLGMPLTELNELDRVLVVGSFLRKDHPLMAQRLRQAVKRGAQVSFIDSAADNPLFAAIEARITTKPSLLPTALGEVLVAIAQANAQPLPAGFDTLQVSAQAQQIADSLRSGERVAVLIGNMAISSDVATEILANAAAIAQAVNAKLGFLTAGANTVGGYLAGAVPAKGGLTAEQMLAQTQRAYFVLNVEPAMDSDLGARAVETLKASTLAVAFTSYRSAAQDWADVMLPIAPFTETSGTFVNAEGRVQSFKGAAAPVGDTRPAWKVLRVLGNLFQLDGFDDETSESVRDLVMAAGVESRLSNQIKGDPVLNQVDANALERVADVPIYRTDALVRRSEPLQATPASALPTARMHSQQLQALGLSDGDQVRVRSAQGEIVLPAQADDTVAQSAVRIASAFPQTAALGSAFAPLTVERA</sequence>
<evidence type="ECO:0000256" key="2">
    <source>
        <dbReference type="ARBA" id="ARBA00005404"/>
    </source>
</evidence>
<evidence type="ECO:0000256" key="12">
    <source>
        <dbReference type="ARBA" id="ARBA00047712"/>
    </source>
</evidence>
<dbReference type="SUPFAM" id="SSF50692">
    <property type="entry name" value="ADC-like"/>
    <property type="match status" value="1"/>
</dbReference>
<keyword evidence="7" id="KW-1278">Translocase</keyword>
<evidence type="ECO:0000256" key="5">
    <source>
        <dbReference type="ARBA" id="ARBA00022719"/>
    </source>
</evidence>
<dbReference type="PANTHER" id="PTHR43105">
    <property type="entry name" value="RESPIRATORY NITRATE REDUCTASE"/>
    <property type="match status" value="1"/>
</dbReference>
<keyword evidence="4" id="KW-0001">2Fe-2S</keyword>
<evidence type="ECO:0000256" key="8">
    <source>
        <dbReference type="ARBA" id="ARBA00023004"/>
    </source>
</evidence>